<dbReference type="AlphaFoldDB" id="A0AAW2HVZ1"/>
<dbReference type="PIRSF" id="PIRSF000862">
    <property type="entry name" value="Steryl_ester_lip"/>
    <property type="match status" value="1"/>
</dbReference>
<dbReference type="FunFam" id="3.40.50.1820:FF:000021">
    <property type="entry name" value="Lipase"/>
    <property type="match status" value="1"/>
</dbReference>
<proteinExistence type="inferred from homology"/>
<sequence length="439" mass="50178">MEKTNDRNLNGYKSRMLRHTRDMTMSRSDMKILFYFLATLAVSKAADLDSIYSADELSAIDPSILEDARLDFEGLTKKYGYPSERHTVKTKDGYLLKVDRIPYGKQCQEKNITRVPVLFQHGLLSHSIDSIIMGPEKGLGYILADACFDVWISNSRGNRQSRAHVTLSTKDAKFWDFSWHELGVYDLPAVIDYIIEVTGQPSLHYIGHSQGTTQFFVFGSLVPEYSSKIRSAHMLSPVAYMKRVQSPLIRFLLLFKDPIQAVVKMIGLRELLPTSDLIKFLGSEICTERYPTLSKLCTNLLFLLCGFDEAQTNSTMIPVIAGHTPAGGSVKQLLHYMQAIESGEFRQYDHGTIRNLFKYGSIRPPKYPLQNIKIPVAFYFGDNDYLSEVNDMHLLSEQMPNLIGKFRAPWKDFNHLDFIWAIDLKPLLSDKIISMLRRY</sequence>
<evidence type="ECO:0000256" key="7">
    <source>
        <dbReference type="PIRNR" id="PIRNR000862"/>
    </source>
</evidence>
<dbReference type="Pfam" id="PF04083">
    <property type="entry name" value="Abhydro_lipase"/>
    <property type="match status" value="1"/>
</dbReference>
<keyword evidence="3 7" id="KW-0378">Hydrolase</keyword>
<evidence type="ECO:0000256" key="6">
    <source>
        <dbReference type="ARBA" id="ARBA00023180"/>
    </source>
</evidence>
<keyword evidence="5" id="KW-0443">Lipid metabolism</keyword>
<evidence type="ECO:0000256" key="2">
    <source>
        <dbReference type="ARBA" id="ARBA00022729"/>
    </source>
</evidence>
<dbReference type="InterPro" id="IPR006693">
    <property type="entry name" value="AB_hydrolase_lipase"/>
</dbReference>
<feature type="active site" description="Charge relay system" evidence="8">
    <location>
        <position position="384"/>
    </location>
</feature>
<comment type="caution">
    <text evidence="10">The sequence shown here is derived from an EMBL/GenBank/DDBJ whole genome shotgun (WGS) entry which is preliminary data.</text>
</comment>
<dbReference type="GO" id="GO:0016042">
    <property type="term" value="P:lipid catabolic process"/>
    <property type="evidence" value="ECO:0007669"/>
    <property type="project" value="UniProtKB-KW"/>
</dbReference>
<dbReference type="GO" id="GO:0016788">
    <property type="term" value="F:hydrolase activity, acting on ester bonds"/>
    <property type="evidence" value="ECO:0007669"/>
    <property type="project" value="InterPro"/>
</dbReference>
<evidence type="ECO:0000256" key="4">
    <source>
        <dbReference type="ARBA" id="ARBA00022963"/>
    </source>
</evidence>
<evidence type="ECO:0000256" key="1">
    <source>
        <dbReference type="ARBA" id="ARBA00010701"/>
    </source>
</evidence>
<dbReference type="InterPro" id="IPR029058">
    <property type="entry name" value="AB_hydrolase_fold"/>
</dbReference>
<feature type="active site" description="Nucleophile" evidence="8">
    <location>
        <position position="209"/>
    </location>
</feature>
<keyword evidence="6" id="KW-0325">Glycoprotein</keyword>
<reference evidence="10" key="1">
    <citation type="journal article" date="2024" name="Gigascience">
        <title>Chromosome-level genome of the poultry shaft louse Menopon gallinae provides insight into the host-switching and adaptive evolution of parasitic lice.</title>
        <authorList>
            <person name="Xu Y."/>
            <person name="Ma L."/>
            <person name="Liu S."/>
            <person name="Liang Y."/>
            <person name="Liu Q."/>
            <person name="He Z."/>
            <person name="Tian L."/>
            <person name="Duan Y."/>
            <person name="Cai W."/>
            <person name="Li H."/>
            <person name="Song F."/>
        </authorList>
    </citation>
    <scope>NUCLEOTIDE SEQUENCE</scope>
    <source>
        <strain evidence="10">Cailab_2023a</strain>
    </source>
</reference>
<dbReference type="InterPro" id="IPR025483">
    <property type="entry name" value="Lipase_euk"/>
</dbReference>
<evidence type="ECO:0000256" key="8">
    <source>
        <dbReference type="PIRSR" id="PIRSR000862-1"/>
    </source>
</evidence>
<protein>
    <recommendedName>
        <fullName evidence="7">Lipase</fullName>
    </recommendedName>
</protein>
<feature type="active site" description="Charge relay system" evidence="8">
    <location>
        <position position="415"/>
    </location>
</feature>
<dbReference type="Gene3D" id="3.40.50.1820">
    <property type="entry name" value="alpha/beta hydrolase"/>
    <property type="match status" value="1"/>
</dbReference>
<name>A0AAW2HVZ1_9NEOP</name>
<evidence type="ECO:0000256" key="3">
    <source>
        <dbReference type="ARBA" id="ARBA00022801"/>
    </source>
</evidence>
<comment type="similarity">
    <text evidence="1 7">Belongs to the AB hydrolase superfamily. Lipase family.</text>
</comment>
<gene>
    <name evidence="10" type="ORF">PYX00_006080</name>
</gene>
<dbReference type="SUPFAM" id="SSF53474">
    <property type="entry name" value="alpha/beta-Hydrolases"/>
    <property type="match status" value="1"/>
</dbReference>
<feature type="domain" description="Partial AB-hydrolase lipase" evidence="9">
    <location>
        <begin position="75"/>
        <end position="133"/>
    </location>
</feature>
<keyword evidence="2" id="KW-0732">Signal</keyword>
<keyword evidence="4 7" id="KW-0442">Lipid degradation</keyword>
<organism evidence="10">
    <name type="scientific">Menopon gallinae</name>
    <name type="common">poultry shaft louse</name>
    <dbReference type="NCBI Taxonomy" id="328185"/>
    <lineage>
        <taxon>Eukaryota</taxon>
        <taxon>Metazoa</taxon>
        <taxon>Ecdysozoa</taxon>
        <taxon>Arthropoda</taxon>
        <taxon>Hexapoda</taxon>
        <taxon>Insecta</taxon>
        <taxon>Pterygota</taxon>
        <taxon>Neoptera</taxon>
        <taxon>Paraneoptera</taxon>
        <taxon>Psocodea</taxon>
        <taxon>Troctomorpha</taxon>
        <taxon>Phthiraptera</taxon>
        <taxon>Amblycera</taxon>
        <taxon>Menoponidae</taxon>
        <taxon>Menopon</taxon>
    </lineage>
</organism>
<accession>A0AAW2HVZ1</accession>
<evidence type="ECO:0000313" key="10">
    <source>
        <dbReference type="EMBL" id="KAL0273415.1"/>
    </source>
</evidence>
<evidence type="ECO:0000259" key="9">
    <source>
        <dbReference type="Pfam" id="PF04083"/>
    </source>
</evidence>
<dbReference type="PANTHER" id="PTHR11005">
    <property type="entry name" value="LYSOSOMAL ACID LIPASE-RELATED"/>
    <property type="match status" value="1"/>
</dbReference>
<dbReference type="EMBL" id="JARGDH010000003">
    <property type="protein sequence ID" value="KAL0273415.1"/>
    <property type="molecule type" value="Genomic_DNA"/>
</dbReference>
<evidence type="ECO:0000256" key="5">
    <source>
        <dbReference type="ARBA" id="ARBA00023098"/>
    </source>
</evidence>